<dbReference type="AlphaFoldDB" id="A0AAV5RH49"/>
<proteinExistence type="predicted"/>
<sequence>MASSSAASQHLKIDIQDLRQHTSNALGKIFGEDDQSKKMGKDLENALNEKYQAPTPIYKSNFRRLHFTLKNAEENFRDKLLKGEMKVEEFVSKPSKDLKSERQLAADEIMKKYERDQRVTEQLLPENVNQVKDGRDREKWGVSKSAAAIDD</sequence>
<feature type="domain" description="TFIIS central" evidence="2">
    <location>
        <begin position="18"/>
        <end position="126"/>
    </location>
</feature>
<dbReference type="Pfam" id="PF07500">
    <property type="entry name" value="TFIIS_M"/>
    <property type="match status" value="1"/>
</dbReference>
<organism evidence="3 4">
    <name type="scientific">Starmerella bacillaris</name>
    <name type="common">Yeast</name>
    <name type="synonym">Candida zemplinina</name>
    <dbReference type="NCBI Taxonomy" id="1247836"/>
    <lineage>
        <taxon>Eukaryota</taxon>
        <taxon>Fungi</taxon>
        <taxon>Dikarya</taxon>
        <taxon>Ascomycota</taxon>
        <taxon>Saccharomycotina</taxon>
        <taxon>Dipodascomycetes</taxon>
        <taxon>Dipodascales</taxon>
        <taxon>Trichomonascaceae</taxon>
        <taxon>Starmerella</taxon>
    </lineage>
</organism>
<dbReference type="PROSITE" id="PS51321">
    <property type="entry name" value="TFIIS_CENTRAL"/>
    <property type="match status" value="1"/>
</dbReference>
<evidence type="ECO:0000313" key="3">
    <source>
        <dbReference type="EMBL" id="GMM50765.1"/>
    </source>
</evidence>
<feature type="region of interest" description="Disordered" evidence="1">
    <location>
        <begin position="128"/>
        <end position="151"/>
    </location>
</feature>
<dbReference type="GO" id="GO:0006351">
    <property type="term" value="P:DNA-templated transcription"/>
    <property type="evidence" value="ECO:0007669"/>
    <property type="project" value="InterPro"/>
</dbReference>
<comment type="caution">
    <text evidence="3">The sequence shown here is derived from an EMBL/GenBank/DDBJ whole genome shotgun (WGS) entry which is preliminary data.</text>
</comment>
<protein>
    <recommendedName>
        <fullName evidence="2">TFIIS central domain-containing protein</fullName>
    </recommendedName>
</protein>
<dbReference type="Proteomes" id="UP001362899">
    <property type="component" value="Unassembled WGS sequence"/>
</dbReference>
<name>A0AAV5RH49_STABA</name>
<dbReference type="SUPFAM" id="SSF46942">
    <property type="entry name" value="Elongation factor TFIIS domain 2"/>
    <property type="match status" value="1"/>
</dbReference>
<accession>A0AAV5RH49</accession>
<feature type="compositionally biased region" description="Basic and acidic residues" evidence="1">
    <location>
        <begin position="132"/>
        <end position="141"/>
    </location>
</feature>
<evidence type="ECO:0000256" key="1">
    <source>
        <dbReference type="SAM" id="MobiDB-lite"/>
    </source>
</evidence>
<gene>
    <name evidence="3" type="ORF">DASB73_017230</name>
</gene>
<dbReference type="InterPro" id="IPR036575">
    <property type="entry name" value="TFIIS_cen_dom_sf"/>
</dbReference>
<evidence type="ECO:0000259" key="2">
    <source>
        <dbReference type="PROSITE" id="PS51321"/>
    </source>
</evidence>
<evidence type="ECO:0000313" key="4">
    <source>
        <dbReference type="Proteomes" id="UP001362899"/>
    </source>
</evidence>
<dbReference type="InterPro" id="IPR003618">
    <property type="entry name" value="TFIIS_cen_dom"/>
</dbReference>
<reference evidence="3 4" key="1">
    <citation type="journal article" date="2023" name="Elife">
        <title>Identification of key yeast species and microbe-microbe interactions impacting larval growth of Drosophila in the wild.</title>
        <authorList>
            <person name="Mure A."/>
            <person name="Sugiura Y."/>
            <person name="Maeda R."/>
            <person name="Honda K."/>
            <person name="Sakurai N."/>
            <person name="Takahashi Y."/>
            <person name="Watada M."/>
            <person name="Katoh T."/>
            <person name="Gotoh A."/>
            <person name="Gotoh Y."/>
            <person name="Taniguchi I."/>
            <person name="Nakamura K."/>
            <person name="Hayashi T."/>
            <person name="Katayama T."/>
            <person name="Uemura T."/>
            <person name="Hattori Y."/>
        </authorList>
    </citation>
    <scope>NUCLEOTIDE SEQUENCE [LARGE SCALE GENOMIC DNA]</scope>
    <source>
        <strain evidence="3 4">SB-73</strain>
    </source>
</reference>
<keyword evidence="4" id="KW-1185">Reference proteome</keyword>
<dbReference type="Gene3D" id="1.10.472.30">
    <property type="entry name" value="Transcription elongation factor S-II, central domain"/>
    <property type="match status" value="1"/>
</dbReference>
<dbReference type="EMBL" id="BTGC01000003">
    <property type="protein sequence ID" value="GMM50765.1"/>
    <property type="molecule type" value="Genomic_DNA"/>
</dbReference>